<dbReference type="InterPro" id="IPR011962">
    <property type="entry name" value="dCTP_deaminase"/>
</dbReference>
<accession>A0A382WGB8</accession>
<sequence length="212" mass="23636">MSVMVLSDRDIRKAIEDGRLFIDPYEDTLVQPASIDLRLGSKFLIFKRTQQPFIDVRQSVEHFTEKVEIDSAIPFMLHPGEFALGVTLEEVHLASDIVGRLDGKSSLGRLGLVVHSTAGFVDPGWKGNLTLELSNLANLPISLYYGMKVSQLSFMELTTTAENPYGSKGLGSKYQGQDGPMVSQFYRNYTAESIPVTSIRKRSTEASTLREW</sequence>
<dbReference type="PANTHER" id="PTHR42680">
    <property type="entry name" value="DCTP DEAMINASE"/>
    <property type="match status" value="1"/>
</dbReference>
<evidence type="ECO:0000256" key="2">
    <source>
        <dbReference type="ARBA" id="ARBA00022801"/>
    </source>
</evidence>
<dbReference type="FunFam" id="2.70.40.10:FF:000005">
    <property type="entry name" value="dCTP deaminase, dUMP-forming"/>
    <property type="match status" value="1"/>
</dbReference>
<name>A0A382WGB8_9ZZZZ</name>
<dbReference type="GO" id="GO:0000166">
    <property type="term" value="F:nucleotide binding"/>
    <property type="evidence" value="ECO:0007669"/>
    <property type="project" value="UniProtKB-KW"/>
</dbReference>
<dbReference type="GO" id="GO:0008829">
    <property type="term" value="F:dCTP deaminase activity"/>
    <property type="evidence" value="ECO:0007669"/>
    <property type="project" value="InterPro"/>
</dbReference>
<dbReference type="Gene3D" id="2.70.40.10">
    <property type="match status" value="1"/>
</dbReference>
<dbReference type="PANTHER" id="PTHR42680:SF3">
    <property type="entry name" value="DCTP DEAMINASE"/>
    <property type="match status" value="1"/>
</dbReference>
<dbReference type="GO" id="GO:0015949">
    <property type="term" value="P:nucleobase-containing small molecule interconversion"/>
    <property type="evidence" value="ECO:0007669"/>
    <property type="project" value="TreeGrafter"/>
</dbReference>
<protein>
    <submittedName>
        <fullName evidence="4">Uncharacterized protein</fullName>
    </submittedName>
</protein>
<dbReference type="AlphaFoldDB" id="A0A382WGB8"/>
<keyword evidence="2" id="KW-0378">Hydrolase</keyword>
<dbReference type="EMBL" id="UINC01159630">
    <property type="protein sequence ID" value="SVD57833.1"/>
    <property type="molecule type" value="Genomic_DNA"/>
</dbReference>
<gene>
    <name evidence="4" type="ORF">METZ01_LOCUS410687</name>
</gene>
<organism evidence="4">
    <name type="scientific">marine metagenome</name>
    <dbReference type="NCBI Taxonomy" id="408172"/>
    <lineage>
        <taxon>unclassified sequences</taxon>
        <taxon>metagenomes</taxon>
        <taxon>ecological metagenomes</taxon>
    </lineage>
</organism>
<evidence type="ECO:0000256" key="3">
    <source>
        <dbReference type="ARBA" id="ARBA00023080"/>
    </source>
</evidence>
<proteinExistence type="inferred from homology"/>
<dbReference type="GO" id="GO:0006229">
    <property type="term" value="P:dUTP biosynthetic process"/>
    <property type="evidence" value="ECO:0007669"/>
    <property type="project" value="InterPro"/>
</dbReference>
<evidence type="ECO:0000256" key="1">
    <source>
        <dbReference type="ARBA" id="ARBA00022741"/>
    </source>
</evidence>
<dbReference type="InterPro" id="IPR036157">
    <property type="entry name" value="dUTPase-like_sf"/>
</dbReference>
<reference evidence="4" key="1">
    <citation type="submission" date="2018-05" db="EMBL/GenBank/DDBJ databases">
        <authorList>
            <person name="Lanie J.A."/>
            <person name="Ng W.-L."/>
            <person name="Kazmierczak K.M."/>
            <person name="Andrzejewski T.M."/>
            <person name="Davidsen T.M."/>
            <person name="Wayne K.J."/>
            <person name="Tettelin H."/>
            <person name="Glass J.I."/>
            <person name="Rusch D."/>
            <person name="Podicherti R."/>
            <person name="Tsui H.-C.T."/>
            <person name="Winkler M.E."/>
        </authorList>
    </citation>
    <scope>NUCLEOTIDE SEQUENCE</scope>
</reference>
<keyword evidence="3" id="KW-0546">Nucleotide metabolism</keyword>
<dbReference type="SUPFAM" id="SSF51283">
    <property type="entry name" value="dUTPase-like"/>
    <property type="match status" value="1"/>
</dbReference>
<evidence type="ECO:0000313" key="4">
    <source>
        <dbReference type="EMBL" id="SVD57833.1"/>
    </source>
</evidence>
<dbReference type="NCBIfam" id="TIGR02274">
    <property type="entry name" value="dCTP_deam"/>
    <property type="match status" value="1"/>
</dbReference>
<dbReference type="InterPro" id="IPR033704">
    <property type="entry name" value="dUTPase_trimeric"/>
</dbReference>
<dbReference type="HAMAP" id="MF_00146">
    <property type="entry name" value="dCTP_deaminase"/>
    <property type="match status" value="1"/>
</dbReference>
<dbReference type="CDD" id="cd07557">
    <property type="entry name" value="trimeric_dUTPase"/>
    <property type="match status" value="1"/>
</dbReference>
<feature type="non-terminal residue" evidence="4">
    <location>
        <position position="212"/>
    </location>
</feature>
<keyword evidence="1" id="KW-0547">Nucleotide-binding</keyword>
<dbReference type="Pfam" id="PF22769">
    <property type="entry name" value="DCD"/>
    <property type="match status" value="1"/>
</dbReference>